<proteinExistence type="predicted"/>
<evidence type="ECO:0000259" key="12">
    <source>
        <dbReference type="Pfam" id="PF03919"/>
    </source>
</evidence>
<keyword evidence="9" id="KW-0539">Nucleus</keyword>
<keyword evidence="3" id="KW-0507">mRNA processing</keyword>
<comment type="subcellular location">
    <subcellularLocation>
        <location evidence="1">Nucleus</location>
    </subcellularLocation>
</comment>
<dbReference type="FunFam" id="2.40.50.140:FF:000111">
    <property type="entry name" value="mRNA-capping enzyme"/>
    <property type="match status" value="1"/>
</dbReference>
<keyword evidence="5" id="KW-0548">Nucleotidyltransferase</keyword>
<dbReference type="EMBL" id="JBFDAA010000010">
    <property type="protein sequence ID" value="KAL1124335.1"/>
    <property type="molecule type" value="Genomic_DNA"/>
</dbReference>
<evidence type="ECO:0000256" key="2">
    <source>
        <dbReference type="ARBA" id="ARBA00012475"/>
    </source>
</evidence>
<dbReference type="InterPro" id="IPR001339">
    <property type="entry name" value="mRNA_cap_enzyme_adenylation"/>
</dbReference>
<protein>
    <recommendedName>
        <fullName evidence="2">mRNA guanylyltransferase</fullName>
        <ecNumber evidence="2">2.7.7.50</ecNumber>
    </recommendedName>
</protein>
<evidence type="ECO:0000313" key="14">
    <source>
        <dbReference type="Proteomes" id="UP001558652"/>
    </source>
</evidence>
<dbReference type="GO" id="GO:0005525">
    <property type="term" value="F:GTP binding"/>
    <property type="evidence" value="ECO:0007669"/>
    <property type="project" value="UniProtKB-KW"/>
</dbReference>
<dbReference type="CDD" id="cd07895">
    <property type="entry name" value="Adenylation_mRNA_capping"/>
    <property type="match status" value="1"/>
</dbReference>
<feature type="domain" description="mRNA capping enzyme adenylation" evidence="11">
    <location>
        <begin position="38"/>
        <end position="212"/>
    </location>
</feature>
<dbReference type="InterPro" id="IPR012340">
    <property type="entry name" value="NA-bd_OB-fold"/>
</dbReference>
<keyword evidence="4" id="KW-0808">Transferase</keyword>
<sequence length="336" mass="39374">MDGITGVQPVFDEDLLHKLDKSARQYCKFKGNVFPGSQPVSMDTENIKFIQTRPYRVSWKADGTRDNNFFKVHNLRFVQRDDLDKHIVNTLLDGEMVIDKHQGMSYPRYLVYDIVRINDVDVSTHAFYPHRLQYIENEIIKPRHSAIMGGKIDKSKEPFSIRAKIFYPVEKAKSFLSEKFSNQLGHEPDGLIFQPSEDPYKAGQCIEVLKWKPPSHNSVDFRLKIALETGEGILRRKVGQLFVGGYDPPFATMRCTRDIKELDNKIIECRLENDNWVFMRERTDKSFPNRVETAWSVYNSIKNPITKEFLLDFIERYRYRSDDDMMPPPPRPSNRR</sequence>
<dbReference type="GO" id="GO:0006370">
    <property type="term" value="P:7-methylguanosine mRNA capping"/>
    <property type="evidence" value="ECO:0007669"/>
    <property type="project" value="UniProtKB-KW"/>
</dbReference>
<dbReference type="PANTHER" id="PTHR10367:SF17">
    <property type="entry name" value="MRNA-CAPPING ENZYME"/>
    <property type="match status" value="1"/>
</dbReference>
<dbReference type="EC" id="2.7.7.50" evidence="2"/>
<dbReference type="GO" id="GO:0005634">
    <property type="term" value="C:nucleus"/>
    <property type="evidence" value="ECO:0007669"/>
    <property type="project" value="UniProtKB-SubCell"/>
</dbReference>
<keyword evidence="6" id="KW-0547">Nucleotide-binding</keyword>
<keyword evidence="14" id="KW-1185">Reference proteome</keyword>
<keyword evidence="7" id="KW-0506">mRNA capping</keyword>
<dbReference type="SUPFAM" id="SSF56091">
    <property type="entry name" value="DNA ligase/mRNA capping enzyme, catalytic domain"/>
    <property type="match status" value="1"/>
</dbReference>
<evidence type="ECO:0000259" key="11">
    <source>
        <dbReference type="Pfam" id="PF01331"/>
    </source>
</evidence>
<evidence type="ECO:0000256" key="9">
    <source>
        <dbReference type="ARBA" id="ARBA00023242"/>
    </source>
</evidence>
<organism evidence="13 14">
    <name type="scientific">Ranatra chinensis</name>
    <dbReference type="NCBI Taxonomy" id="642074"/>
    <lineage>
        <taxon>Eukaryota</taxon>
        <taxon>Metazoa</taxon>
        <taxon>Ecdysozoa</taxon>
        <taxon>Arthropoda</taxon>
        <taxon>Hexapoda</taxon>
        <taxon>Insecta</taxon>
        <taxon>Pterygota</taxon>
        <taxon>Neoptera</taxon>
        <taxon>Paraneoptera</taxon>
        <taxon>Hemiptera</taxon>
        <taxon>Heteroptera</taxon>
        <taxon>Panheteroptera</taxon>
        <taxon>Nepomorpha</taxon>
        <taxon>Nepidae</taxon>
        <taxon>Ranatrinae</taxon>
        <taxon>Ranatra</taxon>
    </lineage>
</organism>
<dbReference type="Gene3D" id="2.40.50.140">
    <property type="entry name" value="Nucleic acid-binding proteins"/>
    <property type="match status" value="1"/>
</dbReference>
<evidence type="ECO:0000256" key="6">
    <source>
        <dbReference type="ARBA" id="ARBA00022741"/>
    </source>
</evidence>
<evidence type="ECO:0000256" key="10">
    <source>
        <dbReference type="ARBA" id="ARBA00044624"/>
    </source>
</evidence>
<comment type="caution">
    <text evidence="13">The sequence shown here is derived from an EMBL/GenBank/DDBJ whole genome shotgun (WGS) entry which is preliminary data.</text>
</comment>
<evidence type="ECO:0000313" key="13">
    <source>
        <dbReference type="EMBL" id="KAL1124335.1"/>
    </source>
</evidence>
<keyword evidence="8" id="KW-0342">GTP-binding</keyword>
<dbReference type="InterPro" id="IPR051029">
    <property type="entry name" value="mRNA_Capping_Enz/RNA_Phosphat"/>
</dbReference>
<dbReference type="Gene3D" id="3.30.470.30">
    <property type="entry name" value="DNA ligase/mRNA capping enzyme"/>
    <property type="match status" value="1"/>
</dbReference>
<dbReference type="AlphaFoldDB" id="A0ABD0YAG3"/>
<evidence type="ECO:0000256" key="4">
    <source>
        <dbReference type="ARBA" id="ARBA00022679"/>
    </source>
</evidence>
<dbReference type="SUPFAM" id="SSF50249">
    <property type="entry name" value="Nucleic acid-binding proteins"/>
    <property type="match status" value="1"/>
</dbReference>
<dbReference type="Pfam" id="PF01331">
    <property type="entry name" value="mRNA_cap_enzyme"/>
    <property type="match status" value="1"/>
</dbReference>
<comment type="catalytic activity">
    <reaction evidence="10">
        <text>a 5'-end diphospho-ribonucleoside in mRNA + GTP + H(+) = a 5'-end (5'-triphosphoguanosine)-ribonucleoside in mRNA + diphosphate</text>
        <dbReference type="Rhea" id="RHEA:67012"/>
        <dbReference type="Rhea" id="RHEA-COMP:17165"/>
        <dbReference type="Rhea" id="RHEA-COMP:17166"/>
        <dbReference type="ChEBI" id="CHEBI:15378"/>
        <dbReference type="ChEBI" id="CHEBI:33019"/>
        <dbReference type="ChEBI" id="CHEBI:37565"/>
        <dbReference type="ChEBI" id="CHEBI:167616"/>
        <dbReference type="ChEBI" id="CHEBI:167617"/>
        <dbReference type="EC" id="2.7.7.50"/>
    </reaction>
    <physiologicalReaction direction="left-to-right" evidence="10">
        <dbReference type="Rhea" id="RHEA:67013"/>
    </physiologicalReaction>
</comment>
<gene>
    <name evidence="13" type="ORF">AAG570_000964</name>
</gene>
<evidence type="ECO:0000256" key="1">
    <source>
        <dbReference type="ARBA" id="ARBA00004123"/>
    </source>
</evidence>
<accession>A0ABD0YAG3</accession>
<reference evidence="13 14" key="1">
    <citation type="submission" date="2024-07" db="EMBL/GenBank/DDBJ databases">
        <title>Chromosome-level genome assembly of the water stick insect Ranatra chinensis (Heteroptera: Nepidae).</title>
        <authorList>
            <person name="Liu X."/>
        </authorList>
    </citation>
    <scope>NUCLEOTIDE SEQUENCE [LARGE SCALE GENOMIC DNA]</scope>
    <source>
        <strain evidence="13">Cailab_2021Rc</strain>
        <tissue evidence="13">Muscle</tissue>
    </source>
</reference>
<feature type="domain" description="mRNA capping enzyme C-terminal" evidence="12">
    <location>
        <begin position="217"/>
        <end position="311"/>
    </location>
</feature>
<evidence type="ECO:0000256" key="8">
    <source>
        <dbReference type="ARBA" id="ARBA00023134"/>
    </source>
</evidence>
<dbReference type="Proteomes" id="UP001558652">
    <property type="component" value="Unassembled WGS sequence"/>
</dbReference>
<dbReference type="Gene3D" id="4.10.87.10">
    <property type="entry name" value="mRNA Capping Enzyme, domain 3"/>
    <property type="match status" value="1"/>
</dbReference>
<name>A0ABD0YAG3_9HEMI</name>
<evidence type="ECO:0000256" key="5">
    <source>
        <dbReference type="ARBA" id="ARBA00022695"/>
    </source>
</evidence>
<dbReference type="PANTHER" id="PTHR10367">
    <property type="entry name" value="MRNA-CAPPING ENZYME"/>
    <property type="match status" value="1"/>
</dbReference>
<dbReference type="GO" id="GO:0004484">
    <property type="term" value="F:mRNA guanylyltransferase activity"/>
    <property type="evidence" value="ECO:0007669"/>
    <property type="project" value="UniProtKB-EC"/>
</dbReference>
<evidence type="ECO:0000256" key="7">
    <source>
        <dbReference type="ARBA" id="ARBA00023042"/>
    </source>
</evidence>
<dbReference type="Pfam" id="PF03919">
    <property type="entry name" value="mRNA_cap_C"/>
    <property type="match status" value="1"/>
</dbReference>
<dbReference type="InterPro" id="IPR013846">
    <property type="entry name" value="mRNA_cap_enzyme_C"/>
</dbReference>
<evidence type="ECO:0000256" key="3">
    <source>
        <dbReference type="ARBA" id="ARBA00022664"/>
    </source>
</evidence>